<dbReference type="RefSeq" id="XP_035665401.1">
    <property type="nucleotide sequence ID" value="XM_035809508.1"/>
</dbReference>
<protein>
    <submittedName>
        <fullName evidence="9">TLC domain-containing protein 4-B-like</fullName>
    </submittedName>
</protein>
<keyword evidence="2 5" id="KW-0812">Transmembrane</keyword>
<dbReference type="AlphaFoldDB" id="A0A9J7HTQ6"/>
<evidence type="ECO:0000256" key="5">
    <source>
        <dbReference type="PROSITE-ProRule" id="PRU00205"/>
    </source>
</evidence>
<sequence>MVQQSHHLLVLHHVLLIIVGFTNTFIWPFCQYFGQLMLLWEVSNIFMNLRNTLKYLGYSRSSTVFVVNEVTFVLTFFLSRIAPMPMFWYQLFYMAAPNPDFWRPEFVVGRLLYCGVLILQGMSVMWFLQILQSVKSHFKR</sequence>
<dbReference type="OMA" id="TNTFIWP"/>
<evidence type="ECO:0000256" key="4">
    <source>
        <dbReference type="ARBA" id="ARBA00023136"/>
    </source>
</evidence>
<organism evidence="8 9">
    <name type="scientific">Branchiostoma floridae</name>
    <name type="common">Florida lancelet</name>
    <name type="synonym">Amphioxus</name>
    <dbReference type="NCBI Taxonomy" id="7739"/>
    <lineage>
        <taxon>Eukaryota</taxon>
        <taxon>Metazoa</taxon>
        <taxon>Chordata</taxon>
        <taxon>Cephalochordata</taxon>
        <taxon>Leptocardii</taxon>
        <taxon>Amphioxiformes</taxon>
        <taxon>Branchiostomatidae</taxon>
        <taxon>Branchiostoma</taxon>
    </lineage>
</organism>
<proteinExistence type="predicted"/>
<feature type="transmembrane region" description="Helical" evidence="6">
    <location>
        <begin position="110"/>
        <end position="131"/>
    </location>
</feature>
<keyword evidence="4 5" id="KW-0472">Membrane</keyword>
<reference evidence="9" key="1">
    <citation type="submission" date="2025-08" db="UniProtKB">
        <authorList>
            <consortium name="RefSeq"/>
        </authorList>
    </citation>
    <scope>IDENTIFICATION</scope>
    <source>
        <strain evidence="9">S238N-H82</strain>
        <tissue evidence="9">Testes</tissue>
    </source>
</reference>
<dbReference type="InterPro" id="IPR006634">
    <property type="entry name" value="TLC-dom"/>
</dbReference>
<feature type="transmembrane region" description="Helical" evidence="6">
    <location>
        <begin position="70"/>
        <end position="90"/>
    </location>
</feature>
<evidence type="ECO:0000313" key="8">
    <source>
        <dbReference type="Proteomes" id="UP000001554"/>
    </source>
</evidence>
<comment type="subcellular location">
    <subcellularLocation>
        <location evidence="1">Membrane</location>
        <topology evidence="1">Multi-pass membrane protein</topology>
    </subcellularLocation>
</comment>
<feature type="transmembrane region" description="Helical" evidence="6">
    <location>
        <begin position="7"/>
        <end position="26"/>
    </location>
</feature>
<dbReference type="Pfam" id="PF03798">
    <property type="entry name" value="TRAM_LAG1_CLN8"/>
    <property type="match status" value="1"/>
</dbReference>
<dbReference type="InterPro" id="IPR050846">
    <property type="entry name" value="TLCD"/>
</dbReference>
<dbReference type="PANTHER" id="PTHR13439:SF0">
    <property type="entry name" value="TOPOISOMERASE I DAMAGE AFFECTED PROTEIN 4"/>
    <property type="match status" value="1"/>
</dbReference>
<dbReference type="GeneID" id="118408652"/>
<dbReference type="PANTHER" id="PTHR13439">
    <property type="entry name" value="CT120 PROTEIN"/>
    <property type="match status" value="1"/>
</dbReference>
<evidence type="ECO:0000313" key="9">
    <source>
        <dbReference type="RefSeq" id="XP_035665401.1"/>
    </source>
</evidence>
<accession>A0A9J7HTQ6</accession>
<feature type="domain" description="TLC" evidence="7">
    <location>
        <begin position="1"/>
        <end position="139"/>
    </location>
</feature>
<evidence type="ECO:0000256" key="3">
    <source>
        <dbReference type="ARBA" id="ARBA00022989"/>
    </source>
</evidence>
<dbReference type="Proteomes" id="UP000001554">
    <property type="component" value="Unplaced"/>
</dbReference>
<evidence type="ECO:0000256" key="1">
    <source>
        <dbReference type="ARBA" id="ARBA00004141"/>
    </source>
</evidence>
<gene>
    <name evidence="9" type="primary">LOC118408652</name>
</gene>
<evidence type="ECO:0000256" key="6">
    <source>
        <dbReference type="SAM" id="Phobius"/>
    </source>
</evidence>
<dbReference type="KEGG" id="bfo:118408652"/>
<dbReference type="OrthoDB" id="10432555at2759"/>
<name>A0A9J7HTQ6_BRAFL</name>
<evidence type="ECO:0000259" key="7">
    <source>
        <dbReference type="PROSITE" id="PS50922"/>
    </source>
</evidence>
<dbReference type="PROSITE" id="PS50922">
    <property type="entry name" value="TLC"/>
    <property type="match status" value="1"/>
</dbReference>
<dbReference type="GO" id="GO:0016020">
    <property type="term" value="C:membrane"/>
    <property type="evidence" value="ECO:0007669"/>
    <property type="project" value="UniProtKB-SubCell"/>
</dbReference>
<keyword evidence="8" id="KW-1185">Reference proteome</keyword>
<evidence type="ECO:0000256" key="2">
    <source>
        <dbReference type="ARBA" id="ARBA00022692"/>
    </source>
</evidence>
<keyword evidence="3 6" id="KW-1133">Transmembrane helix</keyword>